<evidence type="ECO:0000313" key="4">
    <source>
        <dbReference type="EMBL" id="WFN23516.1"/>
    </source>
</evidence>
<feature type="region of interest" description="Disordered" evidence="2">
    <location>
        <begin position="1435"/>
        <end position="1477"/>
    </location>
</feature>
<dbReference type="Proteomes" id="UP001220209">
    <property type="component" value="Plasmid unnamed1"/>
</dbReference>
<feature type="compositionally biased region" description="Basic and acidic residues" evidence="2">
    <location>
        <begin position="1468"/>
        <end position="1477"/>
    </location>
</feature>
<geneLocation type="plasmid" evidence="3">
    <name>pBC453</name>
</geneLocation>
<dbReference type="EMBL" id="AP018360">
    <property type="protein sequence ID" value="BBA45237.1"/>
    <property type="molecule type" value="Genomic_DNA"/>
</dbReference>
<evidence type="ECO:0000313" key="5">
    <source>
        <dbReference type="Proteomes" id="UP001220209"/>
    </source>
</evidence>
<evidence type="ECO:0000256" key="1">
    <source>
        <dbReference type="SAM" id="Coils"/>
    </source>
</evidence>
<dbReference type="RefSeq" id="WP_063779170.1">
    <property type="nucleotide sequence ID" value="NZ_AP018360.1"/>
</dbReference>
<sequence length="1477" mass="164862">MDSIELRRRFHIWDKDSTAELVRWWPWYVDGLLAWSDILRRRRVVILAEAGSGKSVELERQADLLTRQGKLAFRATLQEVAQAGLDDALGIANSARLQQWRECDDPAWFFIDSIDEAKLEKIRLDNALRKIADGILGHEDRAFIVLSGRHTEWEYERDTDRLANALPIPEAEVQQPELRTLIRRLLDHEKRPPAPEKEVPLIVLMAPLDDEQMHLYATSKGVEDVEVFLTALRNANVLEIARRPLDLDWLVRYWRTHGRLGSFADMVAESLRERLQETDPDRRRHDSLNAEHAFQGLERVGAALVFGRKQTIAIPDSGAIDARAEDTLTIDAVLQDWSSRERVALLSRAVFDPAAFGRARLHNDNEGVVRSYLAAQWLLRLRRTNLSGRQLQDLLFAQTYGLDLIRPSMQETAAWLSIWDNDVAREVVRRDPALMFAAGDPASLSSSTRGKALWALAAQYLAGQEVPLLRTSNLTRFAQPDIAQTLHELWQLHSAHVEVRKLVLTLISLGALSECADIASSAAYGSFSDQGTLYLAGQALLAAGDDSQRRAYAEHIKCRAEAVPIEVLASAIEALFPDFISIDDLVGMFASGALQVDDDSGHSLKWSCASLAARITSPRDLDRLIRGLLNLDACTAPRDGMQPGEGCDTLNLLLAAAADRRLAMSGPDEAPDAAIDVVLLFSEPLGMPRSRNDKLDEAVRRLHESTERRRAAFWRAAQTLSASRTLQGRRPENLHEMAYAGWRSGLRPDDLEWLMADGPSRESPSERRLAASAAMDLWAGQGRPDAILARIEGAATACPEMRAVVDEWLSPPAYSPELEESMRRLEEAKAESERQRAEREDSWVNFVEALRNDPEPLGKLLPPAPGQVSQALFDLWQLLREANRERNRYVISSVAPLAELAGDKVACAFAEAARRVWRERRPDLRSARTLGHRNMIGQLDLLGIAAVSIEAAKDPSWANHLSAEEAVRAAEYATIEINELPPWIESLANAWPTPVRDVLMTEVLSEIDTPGETHRPTLDYIDRGPESVARVIAGPVWGEVESRDDLGPAQLRPLLSIALRGLNAEMLPRAYALSIERFGAVVDSSTAAQYLGFACAIDAPGATQALVDKLATLDEDGKTALVEPVLPQIFGSRFSLTPGRAVELDMPTLLRLVILAYRTVRMEEDNDRVNGGVYSPNLRDNAEEARSGAFKRLVETPGRPTYDALRQLETEPGFPVRKARLEMLERDRAALDSEMSAWAGGDALLFERRWERVPATGRELQMLALQRLEDLQHDLLHADFAQGSTLSALPDEAAVQAWLADRMRLTQGWSYSVEREPETVDAKKPDIVLTARATAAKVPVEIKVAETWTLTQLEAALETQLCGQYLRARDCREGLLVLVHQTPRPVGWKLLDRRHLSFAEVVERLKDHAQRLRQASASGPYPQVAVIDVSSCARQAQHERVRRKPRGQKNSEKISSRQTSKRGTSPEPEARRSRVKN</sequence>
<keyword evidence="3" id="KW-0614">Plasmid</keyword>
<evidence type="ECO:0000256" key="2">
    <source>
        <dbReference type="SAM" id="MobiDB-lite"/>
    </source>
</evidence>
<reference evidence="3" key="1">
    <citation type="journal article" date="2016" name="Biosci. Biotechnol. Biochem.">
        <title>Bioconversion of AHX to AOH by resting cells of Burkholderia contaminans CH-1.</title>
        <authorList>
            <person name="Choi J.H."/>
            <person name="Kikuchi A."/>
            <person name="Pumkaeo P."/>
            <person name="Hirai H."/>
            <person name="Tokuyama S."/>
            <person name="Kawagishi H."/>
        </authorList>
    </citation>
    <scope>NUCLEOTIDE SEQUENCE</scope>
    <source>
        <strain evidence="3">CH-1</strain>
        <plasmid evidence="3">pBC453</plasmid>
    </source>
</reference>
<geneLocation type="plasmid" evidence="4 5">
    <name>unnamed1</name>
</geneLocation>
<reference evidence="4 5" key="3">
    <citation type="submission" date="2021-12" db="EMBL/GenBank/DDBJ databases">
        <title>Genomic and phenotypic characterization of three Burkholderia contaminans isolates recovered from different sources.</title>
        <authorList>
            <person name="Lopez De Volder A."/>
            <person name="Fan Y."/>
            <person name="Nunvar J."/>
            <person name="Herrera T."/>
            <person name="Timp W."/>
            <person name="Degrossi J."/>
        </authorList>
    </citation>
    <scope>NUCLEOTIDE SEQUENCE [LARGE SCALE GENOMIC DNA]</scope>
    <source>
        <strain evidence="4 5">LMG 23361</strain>
        <plasmid evidence="4 5">unnamed1</plasmid>
    </source>
</reference>
<accession>A0A250LL38</accession>
<name>A0A250LL38_9BURK</name>
<proteinExistence type="predicted"/>
<gene>
    <name evidence="3" type="ORF">BCCH1_77480</name>
    <name evidence="4" type="ORF">LXE91_38930</name>
</gene>
<reference evidence="3" key="2">
    <citation type="journal article" date="2017" name="Genome Announc.">
        <title>High-Quality Draft Genome Sequence of Burkholderia contaminans CH-1, a Gram-Negative Bacterium That Metabolizes 2-Azahypoxanthine, a Plant Growth-Regulating Compound.</title>
        <authorList>
            <person name="Choi J.-H."/>
            <person name="Sugiura H."/>
            <person name="Moriuchi R."/>
            <person name="Kawagishi H."/>
            <person name="Dohra H."/>
        </authorList>
    </citation>
    <scope>NUCLEOTIDE SEQUENCE</scope>
    <source>
        <strain evidence="3">CH-1</strain>
        <plasmid evidence="3">pBC453</plasmid>
    </source>
</reference>
<protein>
    <submittedName>
        <fullName evidence="3">Uncharacterized protein</fullName>
    </submittedName>
</protein>
<organism evidence="3">
    <name type="scientific">Burkholderia contaminans</name>
    <dbReference type="NCBI Taxonomy" id="488447"/>
    <lineage>
        <taxon>Bacteria</taxon>
        <taxon>Pseudomonadati</taxon>
        <taxon>Pseudomonadota</taxon>
        <taxon>Betaproteobacteria</taxon>
        <taxon>Burkholderiales</taxon>
        <taxon>Burkholderiaceae</taxon>
        <taxon>Burkholderia</taxon>
        <taxon>Burkholderia cepacia complex</taxon>
    </lineage>
</organism>
<evidence type="ECO:0000313" key="3">
    <source>
        <dbReference type="EMBL" id="BBA45237.1"/>
    </source>
</evidence>
<keyword evidence="1" id="KW-0175">Coiled coil</keyword>
<dbReference type="EMBL" id="CP090643">
    <property type="protein sequence ID" value="WFN23516.1"/>
    <property type="molecule type" value="Genomic_DNA"/>
</dbReference>
<feature type="coiled-coil region" evidence="1">
    <location>
        <begin position="815"/>
        <end position="842"/>
    </location>
</feature>